<evidence type="ECO:0000256" key="2">
    <source>
        <dbReference type="ARBA" id="ARBA00022490"/>
    </source>
</evidence>
<dbReference type="FunFam" id="3.40.50.800:FF:000001">
    <property type="entry name" value="Threonine--tRNA ligase"/>
    <property type="match status" value="1"/>
</dbReference>
<evidence type="ECO:0000313" key="15">
    <source>
        <dbReference type="EMBL" id="OGB85688.1"/>
    </source>
</evidence>
<comment type="similarity">
    <text evidence="1 13">Belongs to the class-II aminoacyl-tRNA synthetase family.</text>
</comment>
<dbReference type="Proteomes" id="UP000179010">
    <property type="component" value="Unassembled WGS sequence"/>
</dbReference>
<dbReference type="FunFam" id="3.30.930.10:FF:000002">
    <property type="entry name" value="Threonine--tRNA ligase"/>
    <property type="match status" value="1"/>
</dbReference>
<dbReference type="Gene3D" id="3.30.930.10">
    <property type="entry name" value="Bira Bifunctional Protein, Domain 2"/>
    <property type="match status" value="1"/>
</dbReference>
<dbReference type="GO" id="GO:0000049">
    <property type="term" value="F:tRNA binding"/>
    <property type="evidence" value="ECO:0007669"/>
    <property type="project" value="UniProtKB-KW"/>
</dbReference>
<dbReference type="PRINTS" id="PR01047">
    <property type="entry name" value="TRNASYNTHTHR"/>
</dbReference>
<feature type="binding site" evidence="13">
    <location>
        <position position="336"/>
    </location>
    <ligand>
        <name>Zn(2+)</name>
        <dbReference type="ChEBI" id="CHEBI:29105"/>
        <note>catalytic</note>
    </ligand>
</feature>
<comment type="subcellular location">
    <subcellularLocation>
        <location evidence="13">Cytoplasm</location>
    </subcellularLocation>
</comment>
<evidence type="ECO:0000256" key="9">
    <source>
        <dbReference type="ARBA" id="ARBA00022884"/>
    </source>
</evidence>
<organism evidence="15 16">
    <name type="scientific">candidate division Kazan bacterium RIFCSPLOWO2_01_FULL_48_13</name>
    <dbReference type="NCBI Taxonomy" id="1798539"/>
    <lineage>
        <taxon>Bacteria</taxon>
        <taxon>Bacteria division Kazan-3B-28</taxon>
    </lineage>
</organism>
<dbReference type="GO" id="GO:0006435">
    <property type="term" value="P:threonyl-tRNA aminoacylation"/>
    <property type="evidence" value="ECO:0007669"/>
    <property type="project" value="UniProtKB-UniRule"/>
</dbReference>
<accession>A0A1F4PPV6</accession>
<feature type="binding site" evidence="13">
    <location>
        <position position="285"/>
    </location>
    <ligand>
        <name>Zn(2+)</name>
        <dbReference type="ChEBI" id="CHEBI:29105"/>
        <note>catalytic</note>
    </ligand>
</feature>
<comment type="caution">
    <text evidence="15">The sequence shown here is derived from an EMBL/GenBank/DDBJ whole genome shotgun (WGS) entry which is preliminary data.</text>
</comment>
<dbReference type="Gene3D" id="3.30.980.10">
    <property type="entry name" value="Threonyl-trna Synthetase, Chain A, domain 2"/>
    <property type="match status" value="1"/>
</dbReference>
<keyword evidence="4 13" id="KW-0436">Ligase</keyword>
<dbReference type="InterPro" id="IPR036621">
    <property type="entry name" value="Anticodon-bd_dom_sf"/>
</dbReference>
<dbReference type="Pfam" id="PF03129">
    <property type="entry name" value="HGTP_anticodon"/>
    <property type="match status" value="1"/>
</dbReference>
<evidence type="ECO:0000259" key="14">
    <source>
        <dbReference type="PROSITE" id="PS50862"/>
    </source>
</evidence>
<dbReference type="InterPro" id="IPR002314">
    <property type="entry name" value="aa-tRNA-synt_IIb"/>
</dbReference>
<comment type="catalytic activity">
    <reaction evidence="12 13">
        <text>tRNA(Thr) + L-threonine + ATP = L-threonyl-tRNA(Thr) + AMP + diphosphate + H(+)</text>
        <dbReference type="Rhea" id="RHEA:24624"/>
        <dbReference type="Rhea" id="RHEA-COMP:9670"/>
        <dbReference type="Rhea" id="RHEA-COMP:9704"/>
        <dbReference type="ChEBI" id="CHEBI:15378"/>
        <dbReference type="ChEBI" id="CHEBI:30616"/>
        <dbReference type="ChEBI" id="CHEBI:33019"/>
        <dbReference type="ChEBI" id="CHEBI:57926"/>
        <dbReference type="ChEBI" id="CHEBI:78442"/>
        <dbReference type="ChEBI" id="CHEBI:78534"/>
        <dbReference type="ChEBI" id="CHEBI:456215"/>
        <dbReference type="EC" id="6.1.1.3"/>
    </reaction>
</comment>
<keyword evidence="3 13" id="KW-0820">tRNA-binding</keyword>
<evidence type="ECO:0000256" key="3">
    <source>
        <dbReference type="ARBA" id="ARBA00022555"/>
    </source>
</evidence>
<dbReference type="SMART" id="SM00863">
    <property type="entry name" value="tRNA_SAD"/>
    <property type="match status" value="1"/>
</dbReference>
<dbReference type="Gene3D" id="3.40.50.800">
    <property type="entry name" value="Anticodon-binding domain"/>
    <property type="match status" value="1"/>
</dbReference>
<dbReference type="AlphaFoldDB" id="A0A1F4PPV6"/>
<feature type="domain" description="Aminoacyl-transfer RNA synthetases class-II family profile" evidence="14">
    <location>
        <begin position="218"/>
        <end position="490"/>
    </location>
</feature>
<evidence type="ECO:0000313" key="16">
    <source>
        <dbReference type="Proteomes" id="UP000179010"/>
    </source>
</evidence>
<comment type="cofactor">
    <cofactor evidence="13">
        <name>Zn(2+)</name>
        <dbReference type="ChEBI" id="CHEBI:29105"/>
    </cofactor>
    <text evidence="13">Binds 1 zinc ion per subunit.</text>
</comment>
<evidence type="ECO:0000256" key="11">
    <source>
        <dbReference type="ARBA" id="ARBA00023146"/>
    </source>
</evidence>
<dbReference type="PROSITE" id="PS50862">
    <property type="entry name" value="AA_TRNA_LIGASE_II"/>
    <property type="match status" value="1"/>
</dbReference>
<dbReference type="Pfam" id="PF07973">
    <property type="entry name" value="tRNA_SAD"/>
    <property type="match status" value="1"/>
</dbReference>
<comment type="caution">
    <text evidence="13">Lacks conserved residue(s) required for the propagation of feature annotation.</text>
</comment>
<dbReference type="EMBL" id="METE01000001">
    <property type="protein sequence ID" value="OGB85688.1"/>
    <property type="molecule type" value="Genomic_DNA"/>
</dbReference>
<evidence type="ECO:0000256" key="12">
    <source>
        <dbReference type="ARBA" id="ARBA00049515"/>
    </source>
</evidence>
<evidence type="ECO:0000256" key="13">
    <source>
        <dbReference type="HAMAP-Rule" id="MF_00184"/>
    </source>
</evidence>
<keyword evidence="6 13" id="KW-0547">Nucleotide-binding</keyword>
<dbReference type="InterPro" id="IPR012947">
    <property type="entry name" value="tRNA_SAD"/>
</dbReference>
<reference evidence="15 16" key="1">
    <citation type="journal article" date="2016" name="Nat. Commun.">
        <title>Thousands of microbial genomes shed light on interconnected biogeochemical processes in an aquifer system.</title>
        <authorList>
            <person name="Anantharaman K."/>
            <person name="Brown C.T."/>
            <person name="Hug L.A."/>
            <person name="Sharon I."/>
            <person name="Castelle C.J."/>
            <person name="Probst A.J."/>
            <person name="Thomas B.C."/>
            <person name="Singh A."/>
            <person name="Wilkins M.J."/>
            <person name="Karaoz U."/>
            <person name="Brodie E.L."/>
            <person name="Williams K.H."/>
            <person name="Hubbard S.S."/>
            <person name="Banfield J.F."/>
        </authorList>
    </citation>
    <scope>NUCLEOTIDE SEQUENCE [LARGE SCALE GENOMIC DNA]</scope>
</reference>
<keyword evidence="5 13" id="KW-0479">Metal-binding</keyword>
<dbReference type="InterPro" id="IPR045864">
    <property type="entry name" value="aa-tRNA-synth_II/BPL/LPL"/>
</dbReference>
<dbReference type="InterPro" id="IPR033728">
    <property type="entry name" value="ThrRS_core"/>
</dbReference>
<evidence type="ECO:0000256" key="4">
    <source>
        <dbReference type="ARBA" id="ARBA00022598"/>
    </source>
</evidence>
<keyword evidence="2 13" id="KW-0963">Cytoplasm</keyword>
<evidence type="ECO:0000256" key="1">
    <source>
        <dbReference type="ARBA" id="ARBA00008226"/>
    </source>
</evidence>
<sequence length="592" mass="67867">MAKVQRTKKTDKTSGLSTIRHSASHIMAEAILNLYPETKLGFGPATEDGFYYDFDFKTPITDEDLTKIEAEMIQLIGLGRTFERSEKTITEALKWADKNNQSYKADLIGRLKERGEKKVSFYTSGKFTDLCEGPHIKSTKAIGAFKLLSLAGAYWHGNEKNPQLTRIYGTAFATQKELDEYLVLLEESKKRDHRKLGKELELFAFDDDVGPGLPLWLPKGTVIVEELEKLAKVTESANNYLRVRTPHIAKESMYRTSGHLPYYEDTMYPPMEMEGTKYYLKAMNCPHHHKIFAAMPRSYRDLPLRLAEYGTCYRYEKSGELMGLMRVRMLSMNDAHIYCTKVQFAAEFEAVNQMYIKYFKLFGIDKYVMRFSTHDPEKLGQKYVDEPKLWQETEALVRKVLKESKIPYVEVPNEAAFYGPKIDVEVWNTIGREFTLATNQVDFAQPRRFGLTYTNEKGEPEIPLCIHRAPLGTHERFIGFLIEHYAGAFPFWLAPVQAMITPISDKQNKYATQLLQRLKTAGVRAELDDRNESLGRKIRDAEVQKVPLVLVIGPKEVESKSVTLRDRDKGDLGSLPIEDAITRLQQAADQVR</sequence>
<dbReference type="HAMAP" id="MF_00184">
    <property type="entry name" value="Thr_tRNA_synth"/>
    <property type="match status" value="1"/>
</dbReference>
<keyword evidence="7 13" id="KW-0862">Zinc</keyword>
<gene>
    <name evidence="13" type="primary">thrS</name>
    <name evidence="15" type="ORF">A2994_02955</name>
</gene>
<evidence type="ECO:0000256" key="5">
    <source>
        <dbReference type="ARBA" id="ARBA00022723"/>
    </source>
</evidence>
<name>A0A1F4PPV6_UNCK3</name>
<comment type="subunit">
    <text evidence="13">Homodimer.</text>
</comment>
<keyword evidence="10 13" id="KW-0648">Protein biosynthesis</keyword>
<dbReference type="GO" id="GO:0005737">
    <property type="term" value="C:cytoplasm"/>
    <property type="evidence" value="ECO:0007669"/>
    <property type="project" value="UniProtKB-SubCell"/>
</dbReference>
<keyword evidence="8 13" id="KW-0067">ATP-binding</keyword>
<dbReference type="CDD" id="cd00771">
    <property type="entry name" value="ThrRS_core"/>
    <property type="match status" value="1"/>
</dbReference>
<dbReference type="SUPFAM" id="SSF55681">
    <property type="entry name" value="Class II aaRS and biotin synthetases"/>
    <property type="match status" value="1"/>
</dbReference>
<evidence type="ECO:0000256" key="10">
    <source>
        <dbReference type="ARBA" id="ARBA00022917"/>
    </source>
</evidence>
<evidence type="ECO:0000256" key="7">
    <source>
        <dbReference type="ARBA" id="ARBA00022833"/>
    </source>
</evidence>
<dbReference type="GO" id="GO:0005524">
    <property type="term" value="F:ATP binding"/>
    <property type="evidence" value="ECO:0007669"/>
    <property type="project" value="UniProtKB-UniRule"/>
</dbReference>
<dbReference type="SUPFAM" id="SSF52954">
    <property type="entry name" value="Class II aaRS ABD-related"/>
    <property type="match status" value="1"/>
</dbReference>
<feature type="binding site" evidence="13">
    <location>
        <position position="467"/>
    </location>
    <ligand>
        <name>Zn(2+)</name>
        <dbReference type="ChEBI" id="CHEBI:29105"/>
        <note>catalytic</note>
    </ligand>
</feature>
<protein>
    <recommendedName>
        <fullName evidence="13">Threonine--tRNA ligase</fullName>
        <ecNumber evidence="13">6.1.1.3</ecNumber>
    </recommendedName>
    <alternativeName>
        <fullName evidence="13">Threonyl-tRNA synthetase</fullName>
        <shortName evidence="13">ThrRS</shortName>
    </alternativeName>
</protein>
<evidence type="ECO:0000256" key="8">
    <source>
        <dbReference type="ARBA" id="ARBA00022840"/>
    </source>
</evidence>
<keyword evidence="9 13" id="KW-0694">RNA-binding</keyword>
<dbReference type="SUPFAM" id="SSF55186">
    <property type="entry name" value="ThrRS/AlaRS common domain"/>
    <property type="match status" value="1"/>
</dbReference>
<dbReference type="GO" id="GO:0004829">
    <property type="term" value="F:threonine-tRNA ligase activity"/>
    <property type="evidence" value="ECO:0007669"/>
    <property type="project" value="UniProtKB-UniRule"/>
</dbReference>
<dbReference type="STRING" id="1798539.A2994_02955"/>
<dbReference type="InterPro" id="IPR004154">
    <property type="entry name" value="Anticodon-bd"/>
</dbReference>
<dbReference type="InterPro" id="IPR006195">
    <property type="entry name" value="aa-tRNA-synth_II"/>
</dbReference>
<evidence type="ECO:0000256" key="6">
    <source>
        <dbReference type="ARBA" id="ARBA00022741"/>
    </source>
</evidence>
<dbReference type="InterPro" id="IPR047246">
    <property type="entry name" value="ThrRS_anticodon"/>
</dbReference>
<proteinExistence type="inferred from homology"/>
<dbReference type="GO" id="GO:0046872">
    <property type="term" value="F:metal ion binding"/>
    <property type="evidence" value="ECO:0007669"/>
    <property type="project" value="UniProtKB-KW"/>
</dbReference>
<keyword evidence="11 13" id="KW-0030">Aminoacyl-tRNA synthetase</keyword>
<dbReference type="PANTHER" id="PTHR11451:SF44">
    <property type="entry name" value="THREONINE--TRNA LIGASE, CHLOROPLASTIC_MITOCHONDRIAL 2"/>
    <property type="match status" value="1"/>
</dbReference>
<dbReference type="CDD" id="cd00860">
    <property type="entry name" value="ThrRS_anticodon"/>
    <property type="match status" value="1"/>
</dbReference>
<dbReference type="InterPro" id="IPR018163">
    <property type="entry name" value="Thr/Ala-tRNA-synth_IIc_edit"/>
</dbReference>
<dbReference type="EC" id="6.1.1.3" evidence="13"/>
<dbReference type="PANTHER" id="PTHR11451">
    <property type="entry name" value="THREONINE-TRNA LIGASE"/>
    <property type="match status" value="1"/>
</dbReference>
<dbReference type="Gene3D" id="3.30.54.20">
    <property type="match status" value="1"/>
</dbReference>
<dbReference type="Pfam" id="PF00587">
    <property type="entry name" value="tRNA-synt_2b"/>
    <property type="match status" value="1"/>
</dbReference>
<dbReference type="InterPro" id="IPR002320">
    <property type="entry name" value="Thr-tRNA-ligase_IIa"/>
</dbReference>
<dbReference type="FunFam" id="3.30.980.10:FF:000005">
    <property type="entry name" value="Threonyl-tRNA synthetase, mitochondrial"/>
    <property type="match status" value="1"/>
</dbReference>
<dbReference type="NCBIfam" id="TIGR00418">
    <property type="entry name" value="thrS"/>
    <property type="match status" value="1"/>
</dbReference>